<dbReference type="InterPro" id="IPR036791">
    <property type="entry name" value="Ribosomal_bL9_C_sf"/>
</dbReference>
<organism evidence="9 10">
    <name type="scientific">Bradyrhizobium diazoefficiens</name>
    <dbReference type="NCBI Taxonomy" id="1355477"/>
    <lineage>
        <taxon>Bacteria</taxon>
        <taxon>Pseudomonadati</taxon>
        <taxon>Pseudomonadota</taxon>
        <taxon>Alphaproteobacteria</taxon>
        <taxon>Hyphomicrobiales</taxon>
        <taxon>Nitrobacteraceae</taxon>
        <taxon>Bradyrhizobium</taxon>
    </lineage>
</organism>
<sequence length="230" mass="25471">MEVILLERVNKLGQMGEVVKVRDGYARNFLLKRGKALRATADNRAKYDGMKADLEARNLASKAEASKVAEKIQGKNIIVIRQASEAGQLFGSVNVRDIVVAFEADGISLARPQIQLDAPIKTIGKHTITVAVHPEVEVEITVTVARSQDEAERINRGEDISTRNEDRDAAAEAIAAAGEFFDPEAQHDDVEPARLRKRPRSNSNVVIPMVRRTRPGISRFRVQRRCAVPE</sequence>
<dbReference type="Gene3D" id="3.40.5.10">
    <property type="entry name" value="Ribosomal protein L9, N-terminal domain"/>
    <property type="match status" value="1"/>
</dbReference>
<dbReference type="HAMAP" id="MF_00503">
    <property type="entry name" value="Ribosomal_bL9"/>
    <property type="match status" value="1"/>
</dbReference>
<evidence type="ECO:0000256" key="3">
    <source>
        <dbReference type="ARBA" id="ARBA00022884"/>
    </source>
</evidence>
<dbReference type="GO" id="GO:0005840">
    <property type="term" value="C:ribosome"/>
    <property type="evidence" value="ECO:0007669"/>
    <property type="project" value="UniProtKB-KW"/>
</dbReference>
<keyword evidence="4 7" id="KW-0689">Ribosomal protein</keyword>
<gene>
    <name evidence="7" type="primary">rplI</name>
    <name evidence="9" type="ORF">NK6_8270</name>
</gene>
<dbReference type="PANTHER" id="PTHR21368">
    <property type="entry name" value="50S RIBOSOMAL PROTEIN L9"/>
    <property type="match status" value="1"/>
</dbReference>
<dbReference type="InterPro" id="IPR020594">
    <property type="entry name" value="Ribosomal_bL9_bac/chp"/>
</dbReference>
<dbReference type="SUPFAM" id="SSF55653">
    <property type="entry name" value="Ribosomal protein L9 C-domain"/>
    <property type="match status" value="1"/>
</dbReference>
<dbReference type="GO" id="GO:1990904">
    <property type="term" value="C:ribonucleoprotein complex"/>
    <property type="evidence" value="ECO:0007669"/>
    <property type="project" value="UniProtKB-KW"/>
</dbReference>
<comment type="function">
    <text evidence="7">Binds to the 23S rRNA.</text>
</comment>
<evidence type="ECO:0000256" key="2">
    <source>
        <dbReference type="ARBA" id="ARBA00022730"/>
    </source>
</evidence>
<dbReference type="NCBIfam" id="TIGR00158">
    <property type="entry name" value="L9"/>
    <property type="match status" value="1"/>
</dbReference>
<dbReference type="GO" id="GO:0003735">
    <property type="term" value="F:structural constituent of ribosome"/>
    <property type="evidence" value="ECO:0007669"/>
    <property type="project" value="InterPro"/>
</dbReference>
<evidence type="ECO:0000259" key="8">
    <source>
        <dbReference type="PROSITE" id="PS00651"/>
    </source>
</evidence>
<dbReference type="Gene3D" id="3.10.430.100">
    <property type="entry name" value="Ribosomal protein L9, C-terminal domain"/>
    <property type="match status" value="1"/>
</dbReference>
<feature type="domain" description="Ribosomal protein L9" evidence="8">
    <location>
        <begin position="13"/>
        <end position="40"/>
    </location>
</feature>
<comment type="similarity">
    <text evidence="1 7">Belongs to the bacterial ribosomal protein bL9 family.</text>
</comment>
<evidence type="ECO:0000313" key="10">
    <source>
        <dbReference type="Proteomes" id="UP000063308"/>
    </source>
</evidence>
<dbReference type="AlphaFoldDB" id="A0A0E4BW61"/>
<protein>
    <recommendedName>
        <fullName evidence="6 7">Large ribosomal subunit protein bL9</fullName>
    </recommendedName>
</protein>
<keyword evidence="2 7" id="KW-0699">rRNA-binding</keyword>
<dbReference type="EMBL" id="AP014685">
    <property type="protein sequence ID" value="BAR61419.1"/>
    <property type="molecule type" value="Genomic_DNA"/>
</dbReference>
<dbReference type="PROSITE" id="PS00651">
    <property type="entry name" value="RIBOSOMAL_L9"/>
    <property type="match status" value="1"/>
</dbReference>
<dbReference type="InterPro" id="IPR000244">
    <property type="entry name" value="Ribosomal_bL9"/>
</dbReference>
<dbReference type="InterPro" id="IPR009027">
    <property type="entry name" value="Ribosomal_bL9/RNase_H1_N"/>
</dbReference>
<keyword evidence="5 7" id="KW-0687">Ribonucleoprotein</keyword>
<dbReference type="GO" id="GO:0019843">
    <property type="term" value="F:rRNA binding"/>
    <property type="evidence" value="ECO:0007669"/>
    <property type="project" value="UniProtKB-UniRule"/>
</dbReference>
<dbReference type="InterPro" id="IPR036935">
    <property type="entry name" value="Ribosomal_bL9_N_sf"/>
</dbReference>
<name>A0A0E4BW61_9BRAD</name>
<evidence type="ECO:0000256" key="1">
    <source>
        <dbReference type="ARBA" id="ARBA00010605"/>
    </source>
</evidence>
<evidence type="ECO:0000313" key="9">
    <source>
        <dbReference type="EMBL" id="BAR61419.1"/>
    </source>
</evidence>
<accession>A0A0E4BW61</accession>
<dbReference type="FunFam" id="3.10.430.100:FF:000015">
    <property type="entry name" value="50S ribosomal protein L9"/>
    <property type="match status" value="1"/>
</dbReference>
<evidence type="ECO:0000256" key="6">
    <source>
        <dbReference type="ARBA" id="ARBA00035292"/>
    </source>
</evidence>
<dbReference type="Pfam" id="PF03948">
    <property type="entry name" value="Ribosomal_L9_C"/>
    <property type="match status" value="1"/>
</dbReference>
<dbReference type="InterPro" id="IPR020070">
    <property type="entry name" value="Ribosomal_bL9_N"/>
</dbReference>
<proteinExistence type="inferred from homology"/>
<reference evidence="9 10" key="1">
    <citation type="submission" date="2014-11" db="EMBL/GenBank/DDBJ databases">
        <title>Symbiosis island explosion on the genome of extra-slow-growing strains of soybean bradyrhizobia with massive insertion sequences.</title>
        <authorList>
            <person name="Iida T."/>
            <person name="Minamisawa K."/>
        </authorList>
    </citation>
    <scope>NUCLEOTIDE SEQUENCE [LARGE SCALE GENOMIC DNA]</scope>
    <source>
        <strain evidence="9 10">NK6</strain>
    </source>
</reference>
<dbReference type="GO" id="GO:0006412">
    <property type="term" value="P:translation"/>
    <property type="evidence" value="ECO:0007669"/>
    <property type="project" value="UniProtKB-UniRule"/>
</dbReference>
<evidence type="ECO:0000256" key="7">
    <source>
        <dbReference type="HAMAP-Rule" id="MF_00503"/>
    </source>
</evidence>
<dbReference type="InterPro" id="IPR020069">
    <property type="entry name" value="Ribosomal_bL9_C"/>
</dbReference>
<keyword evidence="3 7" id="KW-0694">RNA-binding</keyword>
<dbReference type="Proteomes" id="UP000063308">
    <property type="component" value="Chromosome"/>
</dbReference>
<dbReference type="SUPFAM" id="SSF55658">
    <property type="entry name" value="L9 N-domain-like"/>
    <property type="match status" value="1"/>
</dbReference>
<evidence type="ECO:0000256" key="4">
    <source>
        <dbReference type="ARBA" id="ARBA00022980"/>
    </source>
</evidence>
<dbReference type="Pfam" id="PF01281">
    <property type="entry name" value="Ribosomal_L9_N"/>
    <property type="match status" value="1"/>
</dbReference>
<evidence type="ECO:0000256" key="5">
    <source>
        <dbReference type="ARBA" id="ARBA00023274"/>
    </source>
</evidence>